<feature type="active site" description="Proton acceptor" evidence="9">
    <location>
        <position position="83"/>
    </location>
</feature>
<dbReference type="EMBL" id="FKLO01000072">
    <property type="protein sequence ID" value="SAM69855.1"/>
    <property type="molecule type" value="Genomic_DNA"/>
</dbReference>
<evidence type="ECO:0000256" key="3">
    <source>
        <dbReference type="ARBA" id="ARBA00011270"/>
    </source>
</evidence>
<sequence length="293" mass="31189">MIRFFERLFASKAQSHEAQPAQKRERLAERFAALKAQGRKALIPYISAGDPDPTQTAAVLHALVAGGADALELGIPFSDPAADGETIQQANERALARGVTFAQTLAIVREFRATDHDTPLILMGYLNSFERAGFARAMADIAAAGGDAVILVDCPVEALADYDADLKTSGITPIMLIAPTTTADRRQHILAHAGGFLYFVSLRGVTGTQEAQADAIAADIRTLKNETDVPVCIGFGIRDGETARQMAELADGVVIGSALVARLHAAFDAKQPLGDTATAFIRDIRAHLDKEPT</sequence>
<organism evidence="11 12">
    <name type="scientific">Cardiobacterium hominis</name>
    <dbReference type="NCBI Taxonomy" id="2718"/>
    <lineage>
        <taxon>Bacteria</taxon>
        <taxon>Pseudomonadati</taxon>
        <taxon>Pseudomonadota</taxon>
        <taxon>Gammaproteobacteria</taxon>
        <taxon>Cardiobacteriales</taxon>
        <taxon>Cardiobacteriaceae</taxon>
        <taxon>Cardiobacterium</taxon>
    </lineage>
</organism>
<comment type="subunit">
    <text evidence="3 9">Tetramer of two alpha and two beta chains.</text>
</comment>
<dbReference type="EC" id="4.2.1.20" evidence="9"/>
<dbReference type="Proteomes" id="UP000190837">
    <property type="component" value="Unassembled WGS sequence"/>
</dbReference>
<keyword evidence="6 9" id="KW-0057">Aromatic amino acid biosynthesis</keyword>
<evidence type="ECO:0000313" key="12">
    <source>
        <dbReference type="Proteomes" id="UP000190837"/>
    </source>
</evidence>
<keyword evidence="7 9" id="KW-0456">Lyase</keyword>
<evidence type="ECO:0000256" key="4">
    <source>
        <dbReference type="ARBA" id="ARBA00022605"/>
    </source>
</evidence>
<comment type="catalytic activity">
    <reaction evidence="8 9">
        <text>(1S,2R)-1-C-(indol-3-yl)glycerol 3-phosphate + L-serine = D-glyceraldehyde 3-phosphate + L-tryptophan + H2O</text>
        <dbReference type="Rhea" id="RHEA:10532"/>
        <dbReference type="ChEBI" id="CHEBI:15377"/>
        <dbReference type="ChEBI" id="CHEBI:33384"/>
        <dbReference type="ChEBI" id="CHEBI:57912"/>
        <dbReference type="ChEBI" id="CHEBI:58866"/>
        <dbReference type="ChEBI" id="CHEBI:59776"/>
        <dbReference type="EC" id="4.2.1.20"/>
    </reaction>
</comment>
<evidence type="ECO:0000256" key="2">
    <source>
        <dbReference type="ARBA" id="ARBA00004733"/>
    </source>
</evidence>
<feature type="active site" description="Proton acceptor" evidence="9">
    <location>
        <position position="72"/>
    </location>
</feature>
<dbReference type="NCBIfam" id="TIGR00262">
    <property type="entry name" value="trpA"/>
    <property type="match status" value="1"/>
</dbReference>
<comment type="pathway">
    <text evidence="2 9">Amino-acid biosynthesis; L-tryptophan biosynthesis; L-tryptophan from chorismate: step 5/5.</text>
</comment>
<dbReference type="FunFam" id="3.20.20.70:FF:000037">
    <property type="entry name" value="Tryptophan synthase alpha chain"/>
    <property type="match status" value="1"/>
</dbReference>
<dbReference type="RefSeq" id="WP_079541757.1">
    <property type="nucleotide sequence ID" value="NZ_CAUURN010000109.1"/>
</dbReference>
<evidence type="ECO:0000256" key="6">
    <source>
        <dbReference type="ARBA" id="ARBA00023141"/>
    </source>
</evidence>
<dbReference type="InterPro" id="IPR013785">
    <property type="entry name" value="Aldolase_TIM"/>
</dbReference>
<evidence type="ECO:0000256" key="8">
    <source>
        <dbReference type="ARBA" id="ARBA00049047"/>
    </source>
</evidence>
<keyword evidence="5 9" id="KW-0822">Tryptophan biosynthesis</keyword>
<evidence type="ECO:0000256" key="1">
    <source>
        <dbReference type="ARBA" id="ARBA00003365"/>
    </source>
</evidence>
<dbReference type="Pfam" id="PF00290">
    <property type="entry name" value="Trp_syntA"/>
    <property type="match status" value="1"/>
</dbReference>
<comment type="function">
    <text evidence="1 9">The alpha subunit is responsible for the aldol cleavage of indoleglycerol phosphate to indole and glyceraldehyde 3-phosphate.</text>
</comment>
<evidence type="ECO:0000256" key="7">
    <source>
        <dbReference type="ARBA" id="ARBA00023239"/>
    </source>
</evidence>
<proteinExistence type="inferred from homology"/>
<comment type="similarity">
    <text evidence="9 10">Belongs to the TrpA family.</text>
</comment>
<gene>
    <name evidence="9" type="primary">trpA</name>
    <name evidence="11" type="ORF">CHUV0807_2116</name>
</gene>
<dbReference type="AlphaFoldDB" id="A0A1C3H6A7"/>
<dbReference type="CDD" id="cd04724">
    <property type="entry name" value="Tryptophan_synthase_alpha"/>
    <property type="match status" value="1"/>
</dbReference>
<dbReference type="Gene3D" id="3.20.20.70">
    <property type="entry name" value="Aldolase class I"/>
    <property type="match status" value="1"/>
</dbReference>
<dbReference type="PANTHER" id="PTHR43406:SF1">
    <property type="entry name" value="TRYPTOPHAN SYNTHASE ALPHA CHAIN, CHLOROPLASTIC"/>
    <property type="match status" value="1"/>
</dbReference>
<evidence type="ECO:0000256" key="9">
    <source>
        <dbReference type="HAMAP-Rule" id="MF_00131"/>
    </source>
</evidence>
<reference evidence="12" key="1">
    <citation type="submission" date="2016-04" db="EMBL/GenBank/DDBJ databases">
        <authorList>
            <person name="Tagini F."/>
        </authorList>
    </citation>
    <scope>NUCLEOTIDE SEQUENCE [LARGE SCALE GENOMIC DNA]</scope>
    <source>
        <strain evidence="12">CHUV0807</strain>
    </source>
</reference>
<protein>
    <recommendedName>
        <fullName evidence="9">Tryptophan synthase alpha chain</fullName>
        <ecNumber evidence="9">4.2.1.20</ecNumber>
    </recommendedName>
</protein>
<dbReference type="GO" id="GO:0004834">
    <property type="term" value="F:tryptophan synthase activity"/>
    <property type="evidence" value="ECO:0007669"/>
    <property type="project" value="UniProtKB-UniRule"/>
</dbReference>
<dbReference type="InterPro" id="IPR002028">
    <property type="entry name" value="Trp_synthase_suA"/>
</dbReference>
<evidence type="ECO:0000256" key="5">
    <source>
        <dbReference type="ARBA" id="ARBA00022822"/>
    </source>
</evidence>
<keyword evidence="4 9" id="KW-0028">Amino-acid biosynthesis</keyword>
<evidence type="ECO:0000313" key="11">
    <source>
        <dbReference type="EMBL" id="SAM69855.1"/>
    </source>
</evidence>
<evidence type="ECO:0000256" key="10">
    <source>
        <dbReference type="RuleBase" id="RU003662"/>
    </source>
</evidence>
<dbReference type="InterPro" id="IPR011060">
    <property type="entry name" value="RibuloseP-bd_barrel"/>
</dbReference>
<dbReference type="PANTHER" id="PTHR43406">
    <property type="entry name" value="TRYPTOPHAN SYNTHASE, ALPHA CHAIN"/>
    <property type="match status" value="1"/>
</dbReference>
<dbReference type="SUPFAM" id="SSF51366">
    <property type="entry name" value="Ribulose-phoshate binding barrel"/>
    <property type="match status" value="1"/>
</dbReference>
<accession>A0A1C3H6A7</accession>
<dbReference type="GO" id="GO:0005829">
    <property type="term" value="C:cytosol"/>
    <property type="evidence" value="ECO:0007669"/>
    <property type="project" value="TreeGrafter"/>
</dbReference>
<dbReference type="HAMAP" id="MF_00131">
    <property type="entry name" value="Trp_synth_alpha"/>
    <property type="match status" value="1"/>
</dbReference>
<dbReference type="UniPathway" id="UPA00035">
    <property type="reaction ID" value="UER00044"/>
</dbReference>
<name>A0A1C3H6A7_9GAMM</name>